<dbReference type="InterPro" id="IPR010730">
    <property type="entry name" value="HET"/>
</dbReference>
<dbReference type="GeneID" id="54404385"/>
<dbReference type="Proteomes" id="UP000799771">
    <property type="component" value="Unassembled WGS sequence"/>
</dbReference>
<evidence type="ECO:0000313" key="3">
    <source>
        <dbReference type="Proteomes" id="UP000799771"/>
    </source>
</evidence>
<dbReference type="Pfam" id="PF06985">
    <property type="entry name" value="HET"/>
    <property type="match status" value="1"/>
</dbReference>
<keyword evidence="3" id="KW-1185">Reference proteome</keyword>
<evidence type="ECO:0000313" key="2">
    <source>
        <dbReference type="EMBL" id="KAF2128115.1"/>
    </source>
</evidence>
<dbReference type="OrthoDB" id="5347061at2759"/>
<organism evidence="2 3">
    <name type="scientific">Dothidotthia symphoricarpi CBS 119687</name>
    <dbReference type="NCBI Taxonomy" id="1392245"/>
    <lineage>
        <taxon>Eukaryota</taxon>
        <taxon>Fungi</taxon>
        <taxon>Dikarya</taxon>
        <taxon>Ascomycota</taxon>
        <taxon>Pezizomycotina</taxon>
        <taxon>Dothideomycetes</taxon>
        <taxon>Pleosporomycetidae</taxon>
        <taxon>Pleosporales</taxon>
        <taxon>Dothidotthiaceae</taxon>
        <taxon>Dothidotthia</taxon>
    </lineage>
</organism>
<dbReference type="PANTHER" id="PTHR33112">
    <property type="entry name" value="DOMAIN PROTEIN, PUTATIVE-RELATED"/>
    <property type="match status" value="1"/>
</dbReference>
<name>A0A6A6AAD1_9PLEO</name>
<feature type="domain" description="Heterokaryon incompatibility" evidence="1">
    <location>
        <begin position="210"/>
        <end position="379"/>
    </location>
</feature>
<dbReference type="AlphaFoldDB" id="A0A6A6AAD1"/>
<sequence length="737" mass="83055">MVSVCATCKGLQKHLNTQESEVGSLRWVSTSLPNLRASAANNRCRACALLLQGILLHHDRFANIREDRIQIMAESFNPRPGRTLQDHLSVEIRWKQLDHDEGECQAGNHEHTGNPDLKLEFFTDGAGQSSFSAIGRGRNVSDNPLQAAGLQATRDLINNCVSSHSTCRQSHTTSLPKRVLDVSMKEGSKSIRLHSSHFNEEEQRYESGKYIALSHVWGLGRGIPKTTTKSLQSQTNTIPWSTLPRTYQEAIVLTRALGFRWLFIDSLCLVQDDVPTKLEDSIRMDEIYGNAFLTIAATSATDSGSHPLFPPKTQPFKIQATDDKGSLFKIYVREQPSHYSFKAPFDDDAHMNDWELPFNTSKEANLHTPLLKRAWAYTERLLSPRVLHFTKSEMILECRQTYQCECGRIEDATFDARATDSIKQEFARLVMETKIQTAELNGNSNGNGIEKRIDSMATQLATTSLNNDSQDAWRRREEGIQLWSYIVTEFTARNMTYDYDRLIAIANIAKPLLPTIQSGYVVGQWTSSTLGLLWYPSDSTRCRRPKGLTGQNVPSWSWASLQGSPVFFDNASAMDLACRASFGSKKERTAVWSPLSGHIVELTAAMATEVTFASSCEDSQDDDSPSYSLLKNGIAVDFTPDINPPRGEDTINDGDKLVCVLVSMTFRSSIIGLVLKPVQNNTYRRVGRFECYECTKEEEEEDDEMSEDAEALFEHWFPEIQDMTQLDEYPQRRFTIV</sequence>
<evidence type="ECO:0000259" key="1">
    <source>
        <dbReference type="Pfam" id="PF06985"/>
    </source>
</evidence>
<protein>
    <submittedName>
        <fullName evidence="2">HET-domain-containing protein</fullName>
    </submittedName>
</protein>
<accession>A0A6A6AAD1</accession>
<reference evidence="2" key="1">
    <citation type="journal article" date="2020" name="Stud. Mycol.">
        <title>101 Dothideomycetes genomes: a test case for predicting lifestyles and emergence of pathogens.</title>
        <authorList>
            <person name="Haridas S."/>
            <person name="Albert R."/>
            <person name="Binder M."/>
            <person name="Bloem J."/>
            <person name="Labutti K."/>
            <person name="Salamov A."/>
            <person name="Andreopoulos B."/>
            <person name="Baker S."/>
            <person name="Barry K."/>
            <person name="Bills G."/>
            <person name="Bluhm B."/>
            <person name="Cannon C."/>
            <person name="Castanera R."/>
            <person name="Culley D."/>
            <person name="Daum C."/>
            <person name="Ezra D."/>
            <person name="Gonzalez J."/>
            <person name="Henrissat B."/>
            <person name="Kuo A."/>
            <person name="Liang C."/>
            <person name="Lipzen A."/>
            <person name="Lutzoni F."/>
            <person name="Magnuson J."/>
            <person name="Mondo S."/>
            <person name="Nolan M."/>
            <person name="Ohm R."/>
            <person name="Pangilinan J."/>
            <person name="Park H.-J."/>
            <person name="Ramirez L."/>
            <person name="Alfaro M."/>
            <person name="Sun H."/>
            <person name="Tritt A."/>
            <person name="Yoshinaga Y."/>
            <person name="Zwiers L.-H."/>
            <person name="Turgeon B."/>
            <person name="Goodwin S."/>
            <person name="Spatafora J."/>
            <person name="Crous P."/>
            <person name="Grigoriev I."/>
        </authorList>
    </citation>
    <scope>NUCLEOTIDE SEQUENCE</scope>
    <source>
        <strain evidence="2">CBS 119687</strain>
    </source>
</reference>
<dbReference type="PANTHER" id="PTHR33112:SF9">
    <property type="entry name" value="HETEROKARYON INCOMPATIBILITY DOMAIN-CONTAINING PROTEIN"/>
    <property type="match status" value="1"/>
</dbReference>
<dbReference type="RefSeq" id="XP_033522504.1">
    <property type="nucleotide sequence ID" value="XM_033663953.1"/>
</dbReference>
<gene>
    <name evidence="2" type="ORF">P153DRAFT_294375</name>
</gene>
<dbReference type="EMBL" id="ML977509">
    <property type="protein sequence ID" value="KAF2128115.1"/>
    <property type="molecule type" value="Genomic_DNA"/>
</dbReference>
<proteinExistence type="predicted"/>